<keyword evidence="3 7" id="KW-0732">Signal</keyword>
<evidence type="ECO:0000256" key="4">
    <source>
        <dbReference type="ARBA" id="ARBA00023136"/>
    </source>
</evidence>
<evidence type="ECO:0000256" key="7">
    <source>
        <dbReference type="SAM" id="SignalP"/>
    </source>
</evidence>
<protein>
    <submittedName>
        <fullName evidence="8">Iron ABC transporter substrate-binding protein</fullName>
    </submittedName>
</protein>
<evidence type="ECO:0000256" key="1">
    <source>
        <dbReference type="ARBA" id="ARBA00004635"/>
    </source>
</evidence>
<dbReference type="AlphaFoldDB" id="A0A437M1S7"/>
<dbReference type="Proteomes" id="UP000282957">
    <property type="component" value="Unassembled WGS sequence"/>
</dbReference>
<comment type="caution">
    <text evidence="8">The sequence shown here is derived from an EMBL/GenBank/DDBJ whole genome shotgun (WGS) entry which is preliminary data.</text>
</comment>
<organism evidence="8 9">
    <name type="scientific">Rhodovarius crocodyli</name>
    <dbReference type="NCBI Taxonomy" id="1979269"/>
    <lineage>
        <taxon>Bacteria</taxon>
        <taxon>Pseudomonadati</taxon>
        <taxon>Pseudomonadota</taxon>
        <taxon>Alphaproteobacteria</taxon>
        <taxon>Acetobacterales</taxon>
        <taxon>Roseomonadaceae</taxon>
        <taxon>Rhodovarius</taxon>
    </lineage>
</organism>
<dbReference type="InterPro" id="IPR004872">
    <property type="entry name" value="Lipoprotein_NlpA"/>
</dbReference>
<dbReference type="GO" id="GO:0016020">
    <property type="term" value="C:membrane"/>
    <property type="evidence" value="ECO:0007669"/>
    <property type="project" value="UniProtKB-SubCell"/>
</dbReference>
<evidence type="ECO:0000313" key="8">
    <source>
        <dbReference type="EMBL" id="RVT91651.1"/>
    </source>
</evidence>
<accession>A0A437M1S7</accession>
<feature type="chain" id="PRO_5019007579" evidence="7">
    <location>
        <begin position="21"/>
        <end position="264"/>
    </location>
</feature>
<evidence type="ECO:0000256" key="6">
    <source>
        <dbReference type="ARBA" id="ARBA00023288"/>
    </source>
</evidence>
<dbReference type="SUPFAM" id="SSF53850">
    <property type="entry name" value="Periplasmic binding protein-like II"/>
    <property type="match status" value="1"/>
</dbReference>
<comment type="similarity">
    <text evidence="2">Belongs to the NlpA lipoprotein family.</text>
</comment>
<evidence type="ECO:0000256" key="2">
    <source>
        <dbReference type="ARBA" id="ARBA00008973"/>
    </source>
</evidence>
<dbReference type="PANTHER" id="PTHR30429">
    <property type="entry name" value="D-METHIONINE-BINDING LIPOPROTEIN METQ"/>
    <property type="match status" value="1"/>
</dbReference>
<dbReference type="PANTHER" id="PTHR30429:SF1">
    <property type="entry name" value="D-METHIONINE-BINDING LIPOPROTEIN METQ-RELATED"/>
    <property type="match status" value="1"/>
</dbReference>
<evidence type="ECO:0000313" key="9">
    <source>
        <dbReference type="Proteomes" id="UP000282957"/>
    </source>
</evidence>
<keyword evidence="4" id="KW-0472">Membrane</keyword>
<name>A0A437M1S7_9PROT</name>
<evidence type="ECO:0000256" key="5">
    <source>
        <dbReference type="ARBA" id="ARBA00023139"/>
    </source>
</evidence>
<keyword evidence="6" id="KW-0449">Lipoprotein</keyword>
<dbReference type="Gene3D" id="3.40.190.10">
    <property type="entry name" value="Periplasmic binding protein-like II"/>
    <property type="match status" value="2"/>
</dbReference>
<sequence>MLRRTLAASGLSLLASPALAQNAAAPLRIALATSVSNEATEAAATEARAQGLNVRLQEFSDWQTPNRTVFDGEQDANFFQHQPFLEYSNTRAGWNLVPVAVGFATAFGLYSKRIPALDGIREGARIAYSGDAVNTGRSLLLLQSAGLLQLKPGADHRAGPEDIVGNPRRLRLVPLDGPQIARALDDVDAVATYPTFARLGGIDPSRGLIFENDPRYAFRFVTRPDRTQDERLTRFIAVYHRSDAVKQVLRRLYADLVSFPWEQG</sequence>
<keyword evidence="9" id="KW-1185">Reference proteome</keyword>
<feature type="signal peptide" evidence="7">
    <location>
        <begin position="1"/>
        <end position="20"/>
    </location>
</feature>
<proteinExistence type="inferred from homology"/>
<reference evidence="8 9" key="1">
    <citation type="submission" date="2019-01" db="EMBL/GenBank/DDBJ databases">
        <authorList>
            <person name="Chen W.-M."/>
        </authorList>
    </citation>
    <scope>NUCLEOTIDE SEQUENCE [LARGE SCALE GENOMIC DNA]</scope>
    <source>
        <strain evidence="8 9">CCP-6</strain>
    </source>
</reference>
<dbReference type="RefSeq" id="WP_127789755.1">
    <property type="nucleotide sequence ID" value="NZ_SACL01000010.1"/>
</dbReference>
<comment type="subcellular location">
    <subcellularLocation>
        <location evidence="1">Membrane</location>
        <topology evidence="1">Lipid-anchor</topology>
    </subcellularLocation>
</comment>
<keyword evidence="5" id="KW-0564">Palmitate</keyword>
<evidence type="ECO:0000256" key="3">
    <source>
        <dbReference type="ARBA" id="ARBA00022729"/>
    </source>
</evidence>
<gene>
    <name evidence="8" type="ORF">EOD42_22065</name>
</gene>
<dbReference type="Pfam" id="PF03180">
    <property type="entry name" value="Lipoprotein_9"/>
    <property type="match status" value="1"/>
</dbReference>
<dbReference type="OrthoDB" id="9812878at2"/>
<dbReference type="EMBL" id="SACL01000010">
    <property type="protein sequence ID" value="RVT91651.1"/>
    <property type="molecule type" value="Genomic_DNA"/>
</dbReference>